<dbReference type="EMBL" id="JAGQAF010000002">
    <property type="protein sequence ID" value="MCE8536632.1"/>
    <property type="molecule type" value="Genomic_DNA"/>
</dbReference>
<protein>
    <submittedName>
        <fullName evidence="11">Sugar transferase</fullName>
    </submittedName>
</protein>
<keyword evidence="8" id="KW-0270">Exopolysaccharide synthesis</keyword>
<dbReference type="GO" id="GO:0005886">
    <property type="term" value="C:plasma membrane"/>
    <property type="evidence" value="ECO:0007669"/>
    <property type="project" value="UniProtKB-SubCell"/>
</dbReference>
<feature type="domain" description="Bacterial sugar transferase" evidence="10">
    <location>
        <begin position="60"/>
        <end position="249"/>
    </location>
</feature>
<feature type="transmembrane region" description="Helical" evidence="9">
    <location>
        <begin position="65"/>
        <end position="86"/>
    </location>
</feature>
<keyword evidence="3" id="KW-1003">Cell membrane</keyword>
<evidence type="ECO:0000256" key="8">
    <source>
        <dbReference type="ARBA" id="ARBA00023169"/>
    </source>
</evidence>
<name>A0A9Q3WJL1_9RHOB</name>
<evidence type="ECO:0000256" key="3">
    <source>
        <dbReference type="ARBA" id="ARBA00022475"/>
    </source>
</evidence>
<dbReference type="RefSeq" id="WP_234218505.1">
    <property type="nucleotide sequence ID" value="NZ_JAGQAF010000002.1"/>
</dbReference>
<evidence type="ECO:0000256" key="7">
    <source>
        <dbReference type="ARBA" id="ARBA00023136"/>
    </source>
</evidence>
<evidence type="ECO:0000256" key="5">
    <source>
        <dbReference type="ARBA" id="ARBA00022692"/>
    </source>
</evidence>
<keyword evidence="6 9" id="KW-1133">Transmembrane helix</keyword>
<evidence type="ECO:0000256" key="2">
    <source>
        <dbReference type="ARBA" id="ARBA00006464"/>
    </source>
</evidence>
<evidence type="ECO:0000256" key="9">
    <source>
        <dbReference type="SAM" id="Phobius"/>
    </source>
</evidence>
<dbReference type="GO" id="GO:0016780">
    <property type="term" value="F:phosphotransferase activity, for other substituted phosphate groups"/>
    <property type="evidence" value="ECO:0007669"/>
    <property type="project" value="TreeGrafter"/>
</dbReference>
<dbReference type="PANTHER" id="PTHR30576">
    <property type="entry name" value="COLANIC BIOSYNTHESIS UDP-GLUCOSE LIPID CARRIER TRANSFERASE"/>
    <property type="match status" value="1"/>
</dbReference>
<evidence type="ECO:0000256" key="1">
    <source>
        <dbReference type="ARBA" id="ARBA00004236"/>
    </source>
</evidence>
<evidence type="ECO:0000313" key="12">
    <source>
        <dbReference type="Proteomes" id="UP000813672"/>
    </source>
</evidence>
<evidence type="ECO:0000259" key="10">
    <source>
        <dbReference type="Pfam" id="PF02397"/>
    </source>
</evidence>
<evidence type="ECO:0000256" key="4">
    <source>
        <dbReference type="ARBA" id="ARBA00022679"/>
    </source>
</evidence>
<accession>A0A9Q3WJL1</accession>
<dbReference type="Proteomes" id="UP000813672">
    <property type="component" value="Unassembled WGS sequence"/>
</dbReference>
<evidence type="ECO:0000313" key="11">
    <source>
        <dbReference type="EMBL" id="MCE8536632.1"/>
    </source>
</evidence>
<keyword evidence="7 9" id="KW-0472">Membrane</keyword>
<comment type="subcellular location">
    <subcellularLocation>
        <location evidence="1">Cell membrane</location>
    </subcellularLocation>
</comment>
<dbReference type="InterPro" id="IPR003362">
    <property type="entry name" value="Bact_transf"/>
</dbReference>
<keyword evidence="4 11" id="KW-0808">Transferase</keyword>
<dbReference type="GO" id="GO:0000271">
    <property type="term" value="P:polysaccharide biosynthetic process"/>
    <property type="evidence" value="ECO:0007669"/>
    <property type="project" value="UniProtKB-KW"/>
</dbReference>
<proteinExistence type="inferred from homology"/>
<evidence type="ECO:0000256" key="6">
    <source>
        <dbReference type="ARBA" id="ARBA00022989"/>
    </source>
</evidence>
<dbReference type="Pfam" id="PF02397">
    <property type="entry name" value="Bac_transf"/>
    <property type="match status" value="1"/>
</dbReference>
<comment type="similarity">
    <text evidence="2">Belongs to the bacterial sugar transferase family.</text>
</comment>
<dbReference type="AlphaFoldDB" id="A0A9Q3WJL1"/>
<comment type="caution">
    <text evidence="11">The sequence shown here is derived from an EMBL/GenBank/DDBJ whole genome shotgun (WGS) entry which is preliminary data.</text>
</comment>
<reference evidence="11" key="1">
    <citation type="journal article" date="2021" name="Environ. Microbiol.">
        <title>Cryptic niche differentiation of novel sediment ecotypes of Rugeria pomeroyi correlates with nitrate respiration.</title>
        <authorList>
            <person name="Lin X."/>
            <person name="McNichol J."/>
            <person name="Chu X."/>
            <person name="Qian Y."/>
            <person name="Luo H."/>
        </authorList>
    </citation>
    <scope>NUCLEOTIDE SEQUENCE</scope>
    <source>
        <strain evidence="11">SZCCDBB064</strain>
    </source>
</reference>
<gene>
    <name evidence="11" type="ORF">KBY27_04115</name>
</gene>
<dbReference type="PANTHER" id="PTHR30576:SF4">
    <property type="entry name" value="UNDECAPRENYL-PHOSPHATE GALACTOSE PHOSPHOTRANSFERASE"/>
    <property type="match status" value="1"/>
</dbReference>
<keyword evidence="5 9" id="KW-0812">Transmembrane</keyword>
<organism evidence="11 12">
    <name type="scientific">Ruegeria pomeroyi</name>
    <dbReference type="NCBI Taxonomy" id="89184"/>
    <lineage>
        <taxon>Bacteria</taxon>
        <taxon>Pseudomonadati</taxon>
        <taxon>Pseudomonadota</taxon>
        <taxon>Alphaproteobacteria</taxon>
        <taxon>Rhodobacterales</taxon>
        <taxon>Roseobacteraceae</taxon>
        <taxon>Ruegeria</taxon>
    </lineage>
</organism>
<sequence>MKDYIHTASLAVPVPVVSGQAIRTRSALEAVLLPANTNAPLEKRGGAFSPVKGVYATVGKRCLDVAFILLSLPVALVIIGLCALALRLEGGSAFYRQPRLGRGGKRFQILKLRTMVMDADARLERMLAENPAMRAEWDATQKLKNDPRITRVGNFLRCTSLDELPQLWNVFKGDMSLVGPRPMMPDQLPLYGAADSYFALRPGITGLWQVSERNNSRFDYRAKSDAEYAASLSLTGDLSLLLRTTSVVVRRTGY</sequence>